<reference evidence="1" key="1">
    <citation type="journal article" date="2020" name="Nature">
        <title>Giant virus diversity and host interactions through global metagenomics.</title>
        <authorList>
            <person name="Schulz F."/>
            <person name="Roux S."/>
            <person name="Paez-Espino D."/>
            <person name="Jungbluth S."/>
            <person name="Walsh D.A."/>
            <person name="Denef V.J."/>
            <person name="McMahon K.D."/>
            <person name="Konstantinidis K.T."/>
            <person name="Eloe-Fadrosh E.A."/>
            <person name="Kyrpides N.C."/>
            <person name="Woyke T."/>
        </authorList>
    </citation>
    <scope>NUCLEOTIDE SEQUENCE</scope>
    <source>
        <strain evidence="1">GVMAG-S-3300013286-35</strain>
    </source>
</reference>
<accession>A0A6C0KYB9</accession>
<protein>
    <submittedName>
        <fullName evidence="1">Uncharacterized protein</fullName>
    </submittedName>
</protein>
<organism evidence="1">
    <name type="scientific">viral metagenome</name>
    <dbReference type="NCBI Taxonomy" id="1070528"/>
    <lineage>
        <taxon>unclassified sequences</taxon>
        <taxon>metagenomes</taxon>
        <taxon>organismal metagenomes</taxon>
    </lineage>
</organism>
<name>A0A6C0KYB9_9ZZZZ</name>
<evidence type="ECO:0000313" key="1">
    <source>
        <dbReference type="EMBL" id="QHU22253.1"/>
    </source>
</evidence>
<proteinExistence type="predicted"/>
<dbReference type="AlphaFoldDB" id="A0A6C0KYB9"/>
<sequence length="318" mass="35899">MTTDVWFRCNNSGLGDRLLDTIGFYVLCKFLHYEPYLKLNCAGVPQWGNYDERLFIFTGLHTTQSQSQLYIHSPNSSASLSPYKVYEHVKKFVPHAKFEEIAAEFSSAAKQIIKPSELISGRIPLRIETAYGVHLRKSDKVSETGNPHLCTKTDFQLIYSKLIDTIVEIVMTEDKPTFFVVSEDKAWRQEVQDLIVNKIVVPNSNKATVLKPDYTNAGYENFESVLDTFCLSKCKTILQGVNFSAFSTVAALLGSNKLVNYSHHLNRYRYTNCMIHLWTSVLEINSAAKSYDKAAHQRICASAKNLTTNITATVPTAD</sequence>
<dbReference type="EMBL" id="MN741004">
    <property type="protein sequence ID" value="QHU22253.1"/>
    <property type="molecule type" value="Genomic_DNA"/>
</dbReference>
<dbReference type="Gene3D" id="3.40.50.11350">
    <property type="match status" value="1"/>
</dbReference>